<gene>
    <name evidence="1" type="ORF">PLEPLA_LOCUS29582</name>
</gene>
<dbReference type="AlphaFoldDB" id="A0A9N7V3F8"/>
<protein>
    <submittedName>
        <fullName evidence="1">Uncharacterized protein</fullName>
    </submittedName>
</protein>
<dbReference type="EMBL" id="CADEAL010002724">
    <property type="protein sequence ID" value="CAB1441855.1"/>
    <property type="molecule type" value="Genomic_DNA"/>
</dbReference>
<evidence type="ECO:0000313" key="1">
    <source>
        <dbReference type="EMBL" id="CAB1441855.1"/>
    </source>
</evidence>
<organism evidence="1 2">
    <name type="scientific">Pleuronectes platessa</name>
    <name type="common">European plaice</name>
    <dbReference type="NCBI Taxonomy" id="8262"/>
    <lineage>
        <taxon>Eukaryota</taxon>
        <taxon>Metazoa</taxon>
        <taxon>Chordata</taxon>
        <taxon>Craniata</taxon>
        <taxon>Vertebrata</taxon>
        <taxon>Euteleostomi</taxon>
        <taxon>Actinopterygii</taxon>
        <taxon>Neopterygii</taxon>
        <taxon>Teleostei</taxon>
        <taxon>Neoteleostei</taxon>
        <taxon>Acanthomorphata</taxon>
        <taxon>Carangaria</taxon>
        <taxon>Pleuronectiformes</taxon>
        <taxon>Pleuronectoidei</taxon>
        <taxon>Pleuronectidae</taxon>
        <taxon>Pleuronectes</taxon>
    </lineage>
</organism>
<comment type="caution">
    <text evidence="1">The sequence shown here is derived from an EMBL/GenBank/DDBJ whole genome shotgun (WGS) entry which is preliminary data.</text>
</comment>
<keyword evidence="2" id="KW-1185">Reference proteome</keyword>
<dbReference type="Proteomes" id="UP001153269">
    <property type="component" value="Unassembled WGS sequence"/>
</dbReference>
<sequence>MGLGVSPELPTQQEESLECSGVGRRQEVTCAEAGSDVCTLCCRHHTSLFTVVVVVCVCVRGSQVPESHTCQQAYVARWVLKPGLSARLRTALLGKHPHCPPHKTQRAGEQTKQAARCLLDYRWPAKRLTRKRSRPRRWQRWEHYPPPPLPVYNGRAV</sequence>
<reference evidence="1" key="1">
    <citation type="submission" date="2020-03" db="EMBL/GenBank/DDBJ databases">
        <authorList>
            <person name="Weist P."/>
        </authorList>
    </citation>
    <scope>NUCLEOTIDE SEQUENCE</scope>
</reference>
<evidence type="ECO:0000313" key="2">
    <source>
        <dbReference type="Proteomes" id="UP001153269"/>
    </source>
</evidence>
<name>A0A9N7V3F8_PLEPL</name>
<accession>A0A9N7V3F8</accession>
<proteinExistence type="predicted"/>